<dbReference type="InterPro" id="IPR029098">
    <property type="entry name" value="Acetyltransf_C"/>
</dbReference>
<protein>
    <recommendedName>
        <fullName evidence="6">Acyl-[acyl-carrier-protein]--UDP-N-acetylglucosamine O-acyltransferase</fullName>
        <shortName evidence="6">UDP-N-acetylglucosamine acyltransferase</shortName>
        <ecNumber evidence="6">2.3.1.129</ecNumber>
    </recommendedName>
</protein>
<dbReference type="InterPro" id="IPR011004">
    <property type="entry name" value="Trimer_LpxA-like_sf"/>
</dbReference>
<dbReference type="SUPFAM" id="SSF51161">
    <property type="entry name" value="Trimeric LpxA-like enzymes"/>
    <property type="match status" value="1"/>
</dbReference>
<evidence type="ECO:0000256" key="1">
    <source>
        <dbReference type="ARBA" id="ARBA00022516"/>
    </source>
</evidence>
<keyword evidence="5 6" id="KW-0012">Acyltransferase</keyword>
<keyword evidence="3 6" id="KW-0808">Transferase</keyword>
<keyword evidence="9" id="KW-1185">Reference proteome</keyword>
<dbReference type="KEGG" id="gca:Galf_1781"/>
<dbReference type="GO" id="GO:0016020">
    <property type="term" value="C:membrane"/>
    <property type="evidence" value="ECO:0007669"/>
    <property type="project" value="GOC"/>
</dbReference>
<comment type="catalytic activity">
    <reaction evidence="6">
        <text>a (3R)-hydroxyacyl-[ACP] + UDP-N-acetyl-alpha-D-glucosamine = a UDP-3-O-[(3R)-3-hydroxyacyl]-N-acetyl-alpha-D-glucosamine + holo-[ACP]</text>
        <dbReference type="Rhea" id="RHEA:67812"/>
        <dbReference type="Rhea" id="RHEA-COMP:9685"/>
        <dbReference type="Rhea" id="RHEA-COMP:9945"/>
        <dbReference type="ChEBI" id="CHEBI:57705"/>
        <dbReference type="ChEBI" id="CHEBI:64479"/>
        <dbReference type="ChEBI" id="CHEBI:78827"/>
        <dbReference type="ChEBI" id="CHEBI:173225"/>
        <dbReference type="EC" id="2.3.1.129"/>
    </reaction>
</comment>
<dbReference type="PIRSF" id="PIRSF000456">
    <property type="entry name" value="UDP-GlcNAc_acltr"/>
    <property type="match status" value="1"/>
</dbReference>
<gene>
    <name evidence="6" type="primary">lpxA</name>
    <name evidence="8" type="ordered locus">Galf_1781</name>
</gene>
<dbReference type="AlphaFoldDB" id="D9SGZ5"/>
<comment type="similarity">
    <text evidence="6">Belongs to the transferase hexapeptide repeat family. LpxA subfamily.</text>
</comment>
<feature type="domain" description="UDP N-acetylglucosamine O-acyltransferase C-terminal" evidence="7">
    <location>
        <begin position="178"/>
        <end position="257"/>
    </location>
</feature>
<keyword evidence="4 6" id="KW-0443">Lipid metabolism</keyword>
<dbReference type="HOGENOM" id="CLU_061249_0_0_4"/>
<evidence type="ECO:0000259" key="7">
    <source>
        <dbReference type="Pfam" id="PF13720"/>
    </source>
</evidence>
<comment type="subunit">
    <text evidence="6">Homotrimer.</text>
</comment>
<dbReference type="GO" id="GO:0008780">
    <property type="term" value="F:acyl-[acyl-carrier-protein]-UDP-N-acetylglucosamine O-acyltransferase activity"/>
    <property type="evidence" value="ECO:0007669"/>
    <property type="project" value="UniProtKB-UniRule"/>
</dbReference>
<dbReference type="Pfam" id="PF13720">
    <property type="entry name" value="Acetyltransf_11"/>
    <property type="match status" value="1"/>
</dbReference>
<comment type="subcellular location">
    <subcellularLocation>
        <location evidence="6">Cytoplasm</location>
    </subcellularLocation>
</comment>
<dbReference type="PANTHER" id="PTHR43480">
    <property type="entry name" value="ACYL-[ACYL-CARRIER-PROTEIN]--UDP-N-ACETYLGLUCOSAMINE O-ACYLTRANSFERASE"/>
    <property type="match status" value="1"/>
</dbReference>
<name>D9SGZ5_GALCS</name>
<dbReference type="NCBIfam" id="TIGR01852">
    <property type="entry name" value="lipid_A_lpxA"/>
    <property type="match status" value="1"/>
</dbReference>
<dbReference type="GO" id="GO:0009245">
    <property type="term" value="P:lipid A biosynthetic process"/>
    <property type="evidence" value="ECO:0007669"/>
    <property type="project" value="UniProtKB-UniRule"/>
</dbReference>
<evidence type="ECO:0000256" key="2">
    <source>
        <dbReference type="ARBA" id="ARBA00022556"/>
    </source>
</evidence>
<dbReference type="EC" id="2.3.1.129" evidence="6"/>
<evidence type="ECO:0000256" key="6">
    <source>
        <dbReference type="HAMAP-Rule" id="MF_00387"/>
    </source>
</evidence>
<keyword evidence="1 6" id="KW-0444">Lipid biosynthesis</keyword>
<keyword evidence="6" id="KW-0963">Cytoplasm</keyword>
<keyword evidence="6" id="KW-0677">Repeat</keyword>
<evidence type="ECO:0000313" key="8">
    <source>
        <dbReference type="EMBL" id="ADL55792.1"/>
    </source>
</evidence>
<organism evidence="8 9">
    <name type="scientific">Gallionella capsiferriformans (strain ES-2)</name>
    <name type="common">Gallionella ferruginea capsiferriformans (strain ES-2)</name>
    <dbReference type="NCBI Taxonomy" id="395494"/>
    <lineage>
        <taxon>Bacteria</taxon>
        <taxon>Pseudomonadati</taxon>
        <taxon>Pseudomonadota</taxon>
        <taxon>Betaproteobacteria</taxon>
        <taxon>Nitrosomonadales</taxon>
        <taxon>Gallionellaceae</taxon>
        <taxon>Gallionella</taxon>
    </lineage>
</organism>
<accession>D9SGZ5</accession>
<keyword evidence="2 6" id="KW-0441">Lipid A biosynthesis</keyword>
<dbReference type="UniPathway" id="UPA00359">
    <property type="reaction ID" value="UER00477"/>
</dbReference>
<dbReference type="Proteomes" id="UP000001235">
    <property type="component" value="Chromosome"/>
</dbReference>
<dbReference type="GO" id="GO:0005737">
    <property type="term" value="C:cytoplasm"/>
    <property type="evidence" value="ECO:0007669"/>
    <property type="project" value="UniProtKB-SubCell"/>
</dbReference>
<dbReference type="Pfam" id="PF00132">
    <property type="entry name" value="Hexapep"/>
    <property type="match status" value="2"/>
</dbReference>
<dbReference type="InterPro" id="IPR001451">
    <property type="entry name" value="Hexapep"/>
</dbReference>
<evidence type="ECO:0000313" key="9">
    <source>
        <dbReference type="Proteomes" id="UP000001235"/>
    </source>
</evidence>
<evidence type="ECO:0000256" key="4">
    <source>
        <dbReference type="ARBA" id="ARBA00023098"/>
    </source>
</evidence>
<dbReference type="CDD" id="cd03351">
    <property type="entry name" value="LbH_UDP-GlcNAc_AT"/>
    <property type="match status" value="1"/>
</dbReference>
<dbReference type="EMBL" id="CP002159">
    <property type="protein sequence ID" value="ADL55792.1"/>
    <property type="molecule type" value="Genomic_DNA"/>
</dbReference>
<dbReference type="eggNOG" id="COG1043">
    <property type="taxonomic scope" value="Bacteria"/>
</dbReference>
<dbReference type="NCBIfam" id="NF003657">
    <property type="entry name" value="PRK05289.1"/>
    <property type="match status" value="1"/>
</dbReference>
<comment type="function">
    <text evidence="6">Involved in the biosynthesis of lipid A, a phosphorylated glycolipid that anchors the lipopolysaccharide to the outer membrane of the cell.</text>
</comment>
<comment type="pathway">
    <text evidence="6">Glycolipid biosynthesis; lipid IV(A) biosynthesis; lipid IV(A) from (3R)-3-hydroxytetradecanoyl-[acyl-carrier-protein] and UDP-N-acetyl-alpha-D-glucosamine: step 1/6.</text>
</comment>
<evidence type="ECO:0000256" key="3">
    <source>
        <dbReference type="ARBA" id="ARBA00022679"/>
    </source>
</evidence>
<proteinExistence type="inferred from homology"/>
<dbReference type="HAMAP" id="MF_00387">
    <property type="entry name" value="LpxA"/>
    <property type="match status" value="1"/>
</dbReference>
<dbReference type="Gene3D" id="2.160.10.10">
    <property type="entry name" value="Hexapeptide repeat proteins"/>
    <property type="match status" value="1"/>
</dbReference>
<sequence>MTQSKIHPSAIVHPGARLAPDVEVGAYSLIGEHVTIGAGTVVGPHVVINGHTTIGEHNHIFQFCSLGEVPQDKKYAGEPTRLEIGDHNTIREFCTFNLGTAQDGGVTRVGNHNWIMAYVHLAHDCQVGNHTIFANNAQLAGHVEVADYAILGGFTVVHQFVRIGAHIITGMGTILLQDVPPFVLVSGNPSAPHGINSEGLKRRGFSSASIMAIKRAYKVLYKSGLSLLEAQTAIAKMDQAELQPLVDFLASTQRGIVR</sequence>
<dbReference type="STRING" id="395494.Galf_1781"/>
<dbReference type="OrthoDB" id="9807278at2"/>
<evidence type="ECO:0000256" key="5">
    <source>
        <dbReference type="ARBA" id="ARBA00023315"/>
    </source>
</evidence>
<dbReference type="InterPro" id="IPR037157">
    <property type="entry name" value="Acetyltransf_C_sf"/>
</dbReference>
<dbReference type="PANTHER" id="PTHR43480:SF1">
    <property type="entry name" value="ACYL-[ACYL-CARRIER-PROTEIN]--UDP-N-ACETYLGLUCOSAMINE O-ACYLTRANSFERASE, MITOCHONDRIAL-RELATED"/>
    <property type="match status" value="1"/>
</dbReference>
<dbReference type="RefSeq" id="WP_013293730.1">
    <property type="nucleotide sequence ID" value="NC_014394.1"/>
</dbReference>
<reference evidence="8 9" key="1">
    <citation type="submission" date="2010-08" db="EMBL/GenBank/DDBJ databases">
        <title>Complete sequence of Gallionella capsiferriformans ES-2.</title>
        <authorList>
            <consortium name="US DOE Joint Genome Institute"/>
            <person name="Lucas S."/>
            <person name="Copeland A."/>
            <person name="Lapidus A."/>
            <person name="Cheng J.-F."/>
            <person name="Bruce D."/>
            <person name="Goodwin L."/>
            <person name="Pitluck S."/>
            <person name="Chertkov O."/>
            <person name="Davenport K.W."/>
            <person name="Detter J.C."/>
            <person name="Han C."/>
            <person name="Tapia R."/>
            <person name="Land M."/>
            <person name="Hauser L."/>
            <person name="Chang Y.-J."/>
            <person name="Jeffries C."/>
            <person name="Kyrpides N."/>
            <person name="Ivanova N."/>
            <person name="Mikhailova N."/>
            <person name="Shelobolina E.S."/>
            <person name="Picardal F."/>
            <person name="Roden E."/>
            <person name="Emerson D."/>
            <person name="Woyke T."/>
        </authorList>
    </citation>
    <scope>NUCLEOTIDE SEQUENCE [LARGE SCALE GENOMIC DNA]</scope>
    <source>
        <strain evidence="8 9">ES-2</strain>
    </source>
</reference>
<dbReference type="Gene3D" id="1.20.1180.10">
    <property type="entry name" value="Udp N-acetylglucosamine O-acyltransferase, C-terminal domain"/>
    <property type="match status" value="1"/>
</dbReference>
<dbReference type="InterPro" id="IPR010137">
    <property type="entry name" value="Lipid_A_LpxA"/>
</dbReference>